<sequence length="93" mass="11116">VAGKKKQYLNSKKHKKEEKWAQKSDTPEALPRPSAQDSTRTRRKRRRRTVQSSWHNTPDHVKRDFWPCSCSQKIMDYTDGRQISQEFLELSRN</sequence>
<feature type="compositionally biased region" description="Basic residues" evidence="1">
    <location>
        <begin position="1"/>
        <end position="16"/>
    </location>
</feature>
<feature type="non-terminal residue" evidence="2">
    <location>
        <position position="1"/>
    </location>
</feature>
<evidence type="ECO:0000313" key="3">
    <source>
        <dbReference type="Proteomes" id="UP001159405"/>
    </source>
</evidence>
<keyword evidence="3" id="KW-1185">Reference proteome</keyword>
<reference evidence="2 3" key="1">
    <citation type="submission" date="2022-05" db="EMBL/GenBank/DDBJ databases">
        <authorList>
            <consortium name="Genoscope - CEA"/>
            <person name="William W."/>
        </authorList>
    </citation>
    <scope>NUCLEOTIDE SEQUENCE [LARGE SCALE GENOMIC DNA]</scope>
</reference>
<gene>
    <name evidence="2" type="ORF">PLOB_00023989</name>
</gene>
<name>A0ABN8RTV6_9CNID</name>
<feature type="region of interest" description="Disordered" evidence="1">
    <location>
        <begin position="1"/>
        <end position="58"/>
    </location>
</feature>
<evidence type="ECO:0000313" key="2">
    <source>
        <dbReference type="EMBL" id="CAH3180892.1"/>
    </source>
</evidence>
<dbReference type="EMBL" id="CALNXK010000286">
    <property type="protein sequence ID" value="CAH3180892.1"/>
    <property type="molecule type" value="Genomic_DNA"/>
</dbReference>
<evidence type="ECO:0000256" key="1">
    <source>
        <dbReference type="SAM" id="MobiDB-lite"/>
    </source>
</evidence>
<feature type="compositionally biased region" description="Basic and acidic residues" evidence="1">
    <location>
        <begin position="17"/>
        <end position="26"/>
    </location>
</feature>
<accession>A0ABN8RTV6</accession>
<protein>
    <submittedName>
        <fullName evidence="2">Uncharacterized protein</fullName>
    </submittedName>
</protein>
<organism evidence="2 3">
    <name type="scientific">Porites lobata</name>
    <dbReference type="NCBI Taxonomy" id="104759"/>
    <lineage>
        <taxon>Eukaryota</taxon>
        <taxon>Metazoa</taxon>
        <taxon>Cnidaria</taxon>
        <taxon>Anthozoa</taxon>
        <taxon>Hexacorallia</taxon>
        <taxon>Scleractinia</taxon>
        <taxon>Fungiina</taxon>
        <taxon>Poritidae</taxon>
        <taxon>Porites</taxon>
    </lineage>
</organism>
<proteinExistence type="predicted"/>
<dbReference type="Proteomes" id="UP001159405">
    <property type="component" value="Unassembled WGS sequence"/>
</dbReference>
<comment type="caution">
    <text evidence="2">The sequence shown here is derived from an EMBL/GenBank/DDBJ whole genome shotgun (WGS) entry which is preliminary data.</text>
</comment>